<dbReference type="Pfam" id="PF20927">
    <property type="entry name" value="Htt_C-HEAT"/>
    <property type="match status" value="1"/>
</dbReference>
<dbReference type="OrthoDB" id="6267521at2759"/>
<organism evidence="1 2">
    <name type="scientific">Fasciolopsis buskii</name>
    <dbReference type="NCBI Taxonomy" id="27845"/>
    <lineage>
        <taxon>Eukaryota</taxon>
        <taxon>Metazoa</taxon>
        <taxon>Spiralia</taxon>
        <taxon>Lophotrochozoa</taxon>
        <taxon>Platyhelminthes</taxon>
        <taxon>Trematoda</taxon>
        <taxon>Digenea</taxon>
        <taxon>Plagiorchiida</taxon>
        <taxon>Echinostomata</taxon>
        <taxon>Echinostomatoidea</taxon>
        <taxon>Fasciolidae</taxon>
        <taxon>Fasciolopsis</taxon>
    </lineage>
</organism>
<evidence type="ECO:0000313" key="1">
    <source>
        <dbReference type="EMBL" id="KAA0193159.1"/>
    </source>
</evidence>
<protein>
    <submittedName>
        <fullName evidence="1">Huntingtin</fullName>
    </submittedName>
</protein>
<dbReference type="EMBL" id="LUCM01005219">
    <property type="protein sequence ID" value="KAA0193159.1"/>
    <property type="molecule type" value="Genomic_DNA"/>
</dbReference>
<reference evidence="1" key="1">
    <citation type="submission" date="2019-05" db="EMBL/GenBank/DDBJ databases">
        <title>Annotation for the trematode Fasciolopsis buski.</title>
        <authorList>
            <person name="Choi Y.-J."/>
        </authorList>
    </citation>
    <scope>NUCLEOTIDE SEQUENCE</scope>
    <source>
        <strain evidence="1">HT</strain>
        <tissue evidence="1">Whole worm</tissue>
    </source>
</reference>
<sequence length="505" mass="55838">MKRYSVLGAGTTSDLCYSPAVHAAWCRGIERLVLMGRLGKGATETLQKLCVMRLRTCRSAHLSLPVLRLLVTCMYANAGRLNTQLQHYRRVSPTGDKPNLTVGFVETSSSSVNESAEPKSISLSNSEIPQDSTLSLRLYLYYLDMVDKFRAFFCISGPYLFRLIPYLLIRPHFTAYVTYSRPTKTVETTQSTRQDLATLPPSLLTDSEATAGMTQEFLSCLWERLRGGVAPVVHTSGEPSWLTSAWTSATEASVIAHLLPVTSTDIIQAIAGLLVHSGPQSKIGQLGWDRLVIDGHLEDPVLNKALGEFARLDHAQPDLAAQTLAQLFGRFLDRPGGRALIRQWVILSLPTLLSRQPRRLAIWATTVCLLAASTEPTLRAALCLCSTQVAFTRTSDYIAPVNSPREASQLGSASAIGFRQETSPLLSDLLCLAAVHFVRSGLLSRSDCSSSEDWEQLIEHRQAFWHMFEPLPGDELEFHSSSSDSDKRTLRRVYTLLQRELAGDN</sequence>
<comment type="caution">
    <text evidence="1">The sequence shown here is derived from an EMBL/GenBank/DDBJ whole genome shotgun (WGS) entry which is preliminary data.</text>
</comment>
<dbReference type="InterPro" id="IPR048413">
    <property type="entry name" value="Htt_C-HEAT_rpt"/>
</dbReference>
<accession>A0A8E0S0T9</accession>
<dbReference type="InterPro" id="IPR028426">
    <property type="entry name" value="Huntingtin_fam"/>
</dbReference>
<dbReference type="Proteomes" id="UP000728185">
    <property type="component" value="Unassembled WGS sequence"/>
</dbReference>
<dbReference type="PANTHER" id="PTHR10170:SF10">
    <property type="entry name" value="HUNTINGTIN"/>
    <property type="match status" value="1"/>
</dbReference>
<dbReference type="GO" id="GO:0005737">
    <property type="term" value="C:cytoplasm"/>
    <property type="evidence" value="ECO:0007669"/>
    <property type="project" value="TreeGrafter"/>
</dbReference>
<dbReference type="PANTHER" id="PTHR10170">
    <property type="entry name" value="HUNTINGTON DISEASE PROTEIN"/>
    <property type="match status" value="1"/>
</dbReference>
<gene>
    <name evidence="1" type="ORF">FBUS_03927</name>
</gene>
<dbReference type="AlphaFoldDB" id="A0A8E0S0T9"/>
<evidence type="ECO:0000313" key="2">
    <source>
        <dbReference type="Proteomes" id="UP000728185"/>
    </source>
</evidence>
<name>A0A8E0S0T9_9TREM</name>
<proteinExistence type="predicted"/>
<keyword evidence="2" id="KW-1185">Reference proteome</keyword>